<accession>A0ABW3D6M7</accession>
<dbReference type="RefSeq" id="WP_379287238.1">
    <property type="nucleotide sequence ID" value="NZ_JBHTIU010000027.1"/>
</dbReference>
<dbReference type="GO" id="GO:0016787">
    <property type="term" value="F:hydrolase activity"/>
    <property type="evidence" value="ECO:0007669"/>
    <property type="project" value="UniProtKB-KW"/>
</dbReference>
<evidence type="ECO:0000313" key="2">
    <source>
        <dbReference type="Proteomes" id="UP001597120"/>
    </source>
</evidence>
<sequence length="338" mass="37996">MYNKLLPAPVNGGFRMEGYWVWCGSVIRGEDGKYHLFASRWPKSLPMHPGWIVASEIVRAVSDTPEGPYQFQEVVLPARGAEYWDGRSTHNPHITKHGDTYLLYYMGSTHPLADPEPGGPLGLDDPRCIVGRANKRIGLATSRSVFGPWERKDMPILSTRPGKFDSFLTSNPAPCVHEDGSVLLIYKARRYEGNTHGKMTLGSARAAHYNGPYKVVSEHPVFPPEKFHLEDPFIWKTPAGYEMIAKDMEGHVCGEKYGGIHAYSPDGLDWRLAEEPQAYSRRILWDDGQTRLMGNLERPFLLFQDGKPTHLFAATSNGTRGFYDATETWNMVIPIASE</sequence>
<organism evidence="1 2">
    <name type="scientific">Paenibacillus residui</name>
    <dbReference type="NCBI Taxonomy" id="629724"/>
    <lineage>
        <taxon>Bacteria</taxon>
        <taxon>Bacillati</taxon>
        <taxon>Bacillota</taxon>
        <taxon>Bacilli</taxon>
        <taxon>Bacillales</taxon>
        <taxon>Paenibacillaceae</taxon>
        <taxon>Paenibacillus</taxon>
    </lineage>
</organism>
<gene>
    <name evidence="1" type="ORF">ACFQ03_07660</name>
</gene>
<dbReference type="SUPFAM" id="SSF75005">
    <property type="entry name" value="Arabinanase/levansucrase/invertase"/>
    <property type="match status" value="1"/>
</dbReference>
<dbReference type="CDD" id="cd08994">
    <property type="entry name" value="GH43_62_32_68_117_130-like"/>
    <property type="match status" value="1"/>
</dbReference>
<name>A0ABW3D6M7_9BACL</name>
<dbReference type="InterPro" id="IPR023296">
    <property type="entry name" value="Glyco_hydro_beta-prop_sf"/>
</dbReference>
<dbReference type="EMBL" id="JBHTIU010000027">
    <property type="protein sequence ID" value="MFD0869022.1"/>
    <property type="molecule type" value="Genomic_DNA"/>
</dbReference>
<reference evidence="2" key="1">
    <citation type="journal article" date="2019" name="Int. J. Syst. Evol. Microbiol.">
        <title>The Global Catalogue of Microorganisms (GCM) 10K type strain sequencing project: providing services to taxonomists for standard genome sequencing and annotation.</title>
        <authorList>
            <consortium name="The Broad Institute Genomics Platform"/>
            <consortium name="The Broad Institute Genome Sequencing Center for Infectious Disease"/>
            <person name="Wu L."/>
            <person name="Ma J."/>
        </authorList>
    </citation>
    <scope>NUCLEOTIDE SEQUENCE [LARGE SCALE GENOMIC DNA]</scope>
    <source>
        <strain evidence="2">CCUG 57263</strain>
    </source>
</reference>
<protein>
    <submittedName>
        <fullName evidence="1">Glycoside hydrolase family protein</fullName>
    </submittedName>
</protein>
<comment type="caution">
    <text evidence="1">The sequence shown here is derived from an EMBL/GenBank/DDBJ whole genome shotgun (WGS) entry which is preliminary data.</text>
</comment>
<dbReference type="Gene3D" id="2.115.10.20">
    <property type="entry name" value="Glycosyl hydrolase domain, family 43"/>
    <property type="match status" value="1"/>
</dbReference>
<keyword evidence="1" id="KW-0378">Hydrolase</keyword>
<keyword evidence="2" id="KW-1185">Reference proteome</keyword>
<dbReference type="Proteomes" id="UP001597120">
    <property type="component" value="Unassembled WGS sequence"/>
</dbReference>
<evidence type="ECO:0000313" key="1">
    <source>
        <dbReference type="EMBL" id="MFD0869022.1"/>
    </source>
</evidence>
<proteinExistence type="predicted"/>